<evidence type="ECO:0000256" key="10">
    <source>
        <dbReference type="ARBA" id="ARBA00023288"/>
    </source>
</evidence>
<evidence type="ECO:0000256" key="1">
    <source>
        <dbReference type="ARBA" id="ARBA00001941"/>
    </source>
</evidence>
<evidence type="ECO:0000256" key="7">
    <source>
        <dbReference type="ARBA" id="ARBA00022801"/>
    </source>
</evidence>
<keyword evidence="4" id="KW-0336">GPI-anchor</keyword>
<dbReference type="GeneID" id="9597594"/>
<comment type="subcellular location">
    <subcellularLocation>
        <location evidence="2">Cell membrane</location>
        <topology evidence="2">Lipid-anchor</topology>
        <topology evidence="2">GPI-anchor</topology>
    </subcellularLocation>
</comment>
<dbReference type="GO" id="GO:0071555">
    <property type="term" value="P:cell wall organization"/>
    <property type="evidence" value="ECO:0007669"/>
    <property type="project" value="UniProtKB-KW"/>
</dbReference>
<keyword evidence="6 12" id="KW-0732">Signal</keyword>
<dbReference type="InParanoid" id="D8QHK1"/>
<keyword evidence="15" id="KW-1185">Reference proteome</keyword>
<evidence type="ECO:0000256" key="5">
    <source>
        <dbReference type="ARBA" id="ARBA00022723"/>
    </source>
</evidence>
<dbReference type="GO" id="GO:0016810">
    <property type="term" value="F:hydrolase activity, acting on carbon-nitrogen (but not peptide) bonds"/>
    <property type="evidence" value="ECO:0007669"/>
    <property type="project" value="InterPro"/>
</dbReference>
<dbReference type="PANTHER" id="PTHR46471:SF2">
    <property type="entry name" value="CHITIN DEACETYLASE-RELATED"/>
    <property type="match status" value="1"/>
</dbReference>
<dbReference type="STRING" id="578458.D8QHK1"/>
<dbReference type="GO" id="GO:0005886">
    <property type="term" value="C:plasma membrane"/>
    <property type="evidence" value="ECO:0007669"/>
    <property type="project" value="UniProtKB-SubCell"/>
</dbReference>
<feature type="signal peptide" evidence="12">
    <location>
        <begin position="1"/>
        <end position="25"/>
    </location>
</feature>
<keyword evidence="11" id="KW-0961">Cell wall biogenesis/degradation</keyword>
<evidence type="ECO:0000256" key="3">
    <source>
        <dbReference type="ARBA" id="ARBA00022475"/>
    </source>
</evidence>
<dbReference type="RefSeq" id="XP_003027594.1">
    <property type="nucleotide sequence ID" value="XM_003027548.1"/>
</dbReference>
<accession>D8QHK1</accession>
<dbReference type="PANTHER" id="PTHR46471">
    <property type="entry name" value="CHITIN DEACETYLASE"/>
    <property type="match status" value="1"/>
</dbReference>
<evidence type="ECO:0000256" key="4">
    <source>
        <dbReference type="ARBA" id="ARBA00022622"/>
    </source>
</evidence>
<keyword evidence="7" id="KW-0378">Hydrolase</keyword>
<keyword evidence="9" id="KW-0119">Carbohydrate metabolism</keyword>
<evidence type="ECO:0000256" key="2">
    <source>
        <dbReference type="ARBA" id="ARBA00004609"/>
    </source>
</evidence>
<gene>
    <name evidence="14" type="ORF">SCHCODRAFT_237876</name>
</gene>
<keyword evidence="4" id="KW-0325">Glycoprotein</keyword>
<organism evidence="15">
    <name type="scientific">Schizophyllum commune (strain H4-8 / FGSC 9210)</name>
    <name type="common">Split gill fungus</name>
    <dbReference type="NCBI Taxonomy" id="578458"/>
    <lineage>
        <taxon>Eukaryota</taxon>
        <taxon>Fungi</taxon>
        <taxon>Dikarya</taxon>
        <taxon>Basidiomycota</taxon>
        <taxon>Agaricomycotina</taxon>
        <taxon>Agaricomycetes</taxon>
        <taxon>Agaricomycetidae</taxon>
        <taxon>Agaricales</taxon>
        <taxon>Schizophyllaceae</taxon>
        <taxon>Schizophyllum</taxon>
    </lineage>
</organism>
<comment type="cofactor">
    <cofactor evidence="1">
        <name>Co(2+)</name>
        <dbReference type="ChEBI" id="CHEBI:48828"/>
    </cofactor>
</comment>
<dbReference type="GO" id="GO:0046872">
    <property type="term" value="F:metal ion binding"/>
    <property type="evidence" value="ECO:0007669"/>
    <property type="project" value="UniProtKB-KW"/>
</dbReference>
<evidence type="ECO:0000256" key="8">
    <source>
        <dbReference type="ARBA" id="ARBA00023136"/>
    </source>
</evidence>
<dbReference type="eggNOG" id="ENOG502S2CW">
    <property type="taxonomic scope" value="Eukaryota"/>
</dbReference>
<dbReference type="Pfam" id="PF01522">
    <property type="entry name" value="Polysacc_deac_1"/>
    <property type="match status" value="1"/>
</dbReference>
<evidence type="ECO:0000256" key="12">
    <source>
        <dbReference type="SAM" id="SignalP"/>
    </source>
</evidence>
<evidence type="ECO:0000256" key="6">
    <source>
        <dbReference type="ARBA" id="ARBA00022729"/>
    </source>
</evidence>
<name>D8QHK1_SCHCM</name>
<dbReference type="HOGENOM" id="CLU_021264_11_2_1"/>
<dbReference type="Proteomes" id="UP000007431">
    <property type="component" value="Unassembled WGS sequence"/>
</dbReference>
<dbReference type="GO" id="GO:0005975">
    <property type="term" value="P:carbohydrate metabolic process"/>
    <property type="evidence" value="ECO:0007669"/>
    <property type="project" value="InterPro"/>
</dbReference>
<dbReference type="OrthoDB" id="2125469at2759"/>
<evidence type="ECO:0000256" key="9">
    <source>
        <dbReference type="ARBA" id="ARBA00023277"/>
    </source>
</evidence>
<keyword evidence="5" id="KW-0479">Metal-binding</keyword>
<keyword evidence="3" id="KW-1003">Cell membrane</keyword>
<reference evidence="14 15" key="1">
    <citation type="journal article" date="2010" name="Nat. Biotechnol.">
        <title>Genome sequence of the model mushroom Schizophyllum commune.</title>
        <authorList>
            <person name="Ohm R.A."/>
            <person name="de Jong J.F."/>
            <person name="Lugones L.G."/>
            <person name="Aerts A."/>
            <person name="Kothe E."/>
            <person name="Stajich J.E."/>
            <person name="de Vries R.P."/>
            <person name="Record E."/>
            <person name="Levasseur A."/>
            <person name="Baker S.E."/>
            <person name="Bartholomew K.A."/>
            <person name="Coutinho P.M."/>
            <person name="Erdmann S."/>
            <person name="Fowler T.J."/>
            <person name="Gathman A.C."/>
            <person name="Lombard V."/>
            <person name="Henrissat B."/>
            <person name="Knabe N."/>
            <person name="Kuees U."/>
            <person name="Lilly W.W."/>
            <person name="Lindquist E."/>
            <person name="Lucas S."/>
            <person name="Magnuson J.K."/>
            <person name="Piumi F."/>
            <person name="Raudaskoski M."/>
            <person name="Salamov A."/>
            <person name="Schmutz J."/>
            <person name="Schwarze F.W.M.R."/>
            <person name="vanKuyk P.A."/>
            <person name="Horton J.S."/>
            <person name="Grigoriev I.V."/>
            <person name="Woesten H.A.B."/>
        </authorList>
    </citation>
    <scope>NUCLEOTIDE SEQUENCE [LARGE SCALE GENOMIC DNA]</scope>
    <source>
        <strain evidence="15">H4-8 / FGSC 9210</strain>
    </source>
</reference>
<dbReference type="SUPFAM" id="SSF88713">
    <property type="entry name" value="Glycoside hydrolase/deacetylase"/>
    <property type="match status" value="1"/>
</dbReference>
<keyword evidence="8" id="KW-0472">Membrane</keyword>
<dbReference type="OMA" id="TGDWNNQ"/>
<dbReference type="InterPro" id="IPR011330">
    <property type="entry name" value="Glyco_hydro/deAcase_b/a-brl"/>
</dbReference>
<evidence type="ECO:0000313" key="14">
    <source>
        <dbReference type="EMBL" id="EFI92691.1"/>
    </source>
</evidence>
<dbReference type="PROSITE" id="PS51677">
    <property type="entry name" value="NODB"/>
    <property type="match status" value="1"/>
</dbReference>
<feature type="domain" description="NodB homology" evidence="13">
    <location>
        <begin position="35"/>
        <end position="220"/>
    </location>
</feature>
<evidence type="ECO:0000313" key="15">
    <source>
        <dbReference type="Proteomes" id="UP000007431"/>
    </source>
</evidence>
<keyword evidence="10" id="KW-0449">Lipoprotein</keyword>
<feature type="chain" id="PRO_5003120959" evidence="12">
    <location>
        <begin position="26"/>
        <end position="246"/>
    </location>
</feature>
<dbReference type="VEuPathDB" id="FungiDB:SCHCODRAFT_02641022"/>
<evidence type="ECO:0000256" key="11">
    <source>
        <dbReference type="ARBA" id="ARBA00023316"/>
    </source>
</evidence>
<dbReference type="AlphaFoldDB" id="D8QHK1"/>
<protein>
    <submittedName>
        <fullName evidence="14">Carbohydrate esterase family 4 protein</fullName>
    </submittedName>
</protein>
<proteinExistence type="predicted"/>
<dbReference type="KEGG" id="scm:SCHCO_02641022"/>
<dbReference type="EMBL" id="GL377312">
    <property type="protein sequence ID" value="EFI92691.1"/>
    <property type="molecule type" value="Genomic_DNA"/>
</dbReference>
<dbReference type="InterPro" id="IPR002509">
    <property type="entry name" value="NODB_dom"/>
</dbReference>
<dbReference type="GO" id="GO:0098552">
    <property type="term" value="C:side of membrane"/>
    <property type="evidence" value="ECO:0007669"/>
    <property type="project" value="UniProtKB-KW"/>
</dbReference>
<sequence length="246" mass="27008">MIASTLVVLAAAALGVASPTRRAQASVFTQCKKANTAALTFDDGPYEYLYDISGKLLEKGAKGTFFFNGNNWGCIYDEANAARVKYAHDAGHQIASHTWSHPHLNDLSWDQLHDEMYRVEDAFQKIAGVKPAFVRPPYGEYNDQVREVAGMRGQSIVTWDFDGGDGVGVSADDNKAHYDQIASEHPDTILALQHEVYSSTAYDVVPHAIDVLQAAGYELVTVAECLGMDAYQSEGQPSERDDSWHC</sequence>
<evidence type="ECO:0000259" key="13">
    <source>
        <dbReference type="PROSITE" id="PS51677"/>
    </source>
</evidence>
<dbReference type="CDD" id="cd10951">
    <property type="entry name" value="CE4_ClCDA_like"/>
    <property type="match status" value="1"/>
</dbReference>
<dbReference type="Gene3D" id="3.20.20.370">
    <property type="entry name" value="Glycoside hydrolase/deacetylase"/>
    <property type="match status" value="1"/>
</dbReference>